<gene>
    <name evidence="1" type="ORF">CR203_14305</name>
</gene>
<keyword evidence="2" id="KW-1185">Reference proteome</keyword>
<organism evidence="1 2">
    <name type="scientific">Salipaludibacillus neizhouensis</name>
    <dbReference type="NCBI Taxonomy" id="885475"/>
    <lineage>
        <taxon>Bacteria</taxon>
        <taxon>Bacillati</taxon>
        <taxon>Bacillota</taxon>
        <taxon>Bacilli</taxon>
        <taxon>Bacillales</taxon>
        <taxon>Bacillaceae</taxon>
    </lineage>
</organism>
<accession>A0A3A9K6H9</accession>
<reference evidence="1 2" key="1">
    <citation type="submission" date="2017-10" db="EMBL/GenBank/DDBJ databases">
        <title>Bacillus sp. nov., a halophilic bacterium isolated from a Keqin Lake.</title>
        <authorList>
            <person name="Wang H."/>
        </authorList>
    </citation>
    <scope>NUCLEOTIDE SEQUENCE [LARGE SCALE GENOMIC DNA]</scope>
    <source>
        <strain evidence="1 2">KCTC 13187</strain>
    </source>
</reference>
<evidence type="ECO:0000313" key="1">
    <source>
        <dbReference type="EMBL" id="RKL66470.1"/>
    </source>
</evidence>
<protein>
    <submittedName>
        <fullName evidence="1">Uncharacterized protein</fullName>
    </submittedName>
</protein>
<dbReference type="OrthoDB" id="2974730at2"/>
<dbReference type="Proteomes" id="UP000281498">
    <property type="component" value="Unassembled WGS sequence"/>
</dbReference>
<proteinExistence type="predicted"/>
<evidence type="ECO:0000313" key="2">
    <source>
        <dbReference type="Proteomes" id="UP000281498"/>
    </source>
</evidence>
<name>A0A3A9K6H9_9BACI</name>
<dbReference type="AlphaFoldDB" id="A0A3A9K6H9"/>
<comment type="caution">
    <text evidence="1">The sequence shown here is derived from an EMBL/GenBank/DDBJ whole genome shotgun (WGS) entry which is preliminary data.</text>
</comment>
<dbReference type="RefSeq" id="WP_110935750.1">
    <property type="nucleotide sequence ID" value="NZ_KZ614146.1"/>
</dbReference>
<dbReference type="EMBL" id="PDOE01000006">
    <property type="protein sequence ID" value="RKL66470.1"/>
    <property type="molecule type" value="Genomic_DNA"/>
</dbReference>
<sequence length="166" mass="19386">MNELKQVKKPKARTRENEFKRYLRQKYGSEYFIGNTTFSNEDSVSISVDEKIDCTDNSTILIEFDTGNYAKLIVGQYILLNELYQENTSEEVFLVIHANKHYNPERTIKNLKFIKSGLLENKGMNFCALKYEDFIKLCEENELNSLVNVIFDIATEQSNLNYNLLI</sequence>